<dbReference type="InterPro" id="IPR003615">
    <property type="entry name" value="HNH_nuc"/>
</dbReference>
<accession>A0ABS6MC91</accession>
<comment type="caution">
    <text evidence="2">The sequence shown here is derived from an EMBL/GenBank/DDBJ whole genome shotgun (WGS) entry which is preliminary data.</text>
</comment>
<evidence type="ECO:0000259" key="1">
    <source>
        <dbReference type="Pfam" id="PF13391"/>
    </source>
</evidence>
<name>A0ABS6MC91_9GAMM</name>
<keyword evidence="2" id="KW-0255">Endonuclease</keyword>
<feature type="domain" description="HNH nuclease" evidence="1">
    <location>
        <begin position="152"/>
        <end position="203"/>
    </location>
</feature>
<dbReference type="Pfam" id="PF13391">
    <property type="entry name" value="HNH_2"/>
    <property type="match status" value="1"/>
</dbReference>
<dbReference type="RefSeq" id="WP_217334750.1">
    <property type="nucleotide sequence ID" value="NZ_JAHQZT010000008.1"/>
</dbReference>
<sequence length="256" mass="28633">MSQPIPRTPWTAEDVKLAFHLYCQLPFGRLHRNNPDIIALAQLMGRSANSVAMKLCNLASLDPAITASGRTGLSGASKLDRAIWDEFHADWEGLVLESERIRATLGGQPPVPPTTQPAEGDFSGNTRSQVVQQRIKQAFFRRAVLSSYQQRCCITGLAEPKLLIASHIVPWSQDTANRLNPSNGLCLSALHDRAFDQGLITLDEDWRVVLSQPLKQPSEAMQHLFQNVEGRPIELPEKFRPDPLLMQRHREKVFLG</sequence>
<keyword evidence="2" id="KW-0378">Hydrolase</keyword>
<dbReference type="EMBL" id="JAHQZT010000008">
    <property type="protein sequence ID" value="MBV0933332.1"/>
    <property type="molecule type" value="Genomic_DNA"/>
</dbReference>
<dbReference type="Proteomes" id="UP000755551">
    <property type="component" value="Unassembled WGS sequence"/>
</dbReference>
<evidence type="ECO:0000313" key="3">
    <source>
        <dbReference type="Proteomes" id="UP000755551"/>
    </source>
</evidence>
<organism evidence="2 3">
    <name type="scientific">Marinobacterium weihaiense</name>
    <dbReference type="NCBI Taxonomy" id="2851016"/>
    <lineage>
        <taxon>Bacteria</taxon>
        <taxon>Pseudomonadati</taxon>
        <taxon>Pseudomonadota</taxon>
        <taxon>Gammaproteobacteria</taxon>
        <taxon>Oceanospirillales</taxon>
        <taxon>Oceanospirillaceae</taxon>
        <taxon>Marinobacterium</taxon>
    </lineage>
</organism>
<dbReference type="GO" id="GO:0004519">
    <property type="term" value="F:endonuclease activity"/>
    <property type="evidence" value="ECO:0007669"/>
    <property type="project" value="UniProtKB-KW"/>
</dbReference>
<keyword evidence="2" id="KW-0540">Nuclease</keyword>
<proteinExistence type="predicted"/>
<protein>
    <submittedName>
        <fullName evidence="2">HNH endonuclease</fullName>
    </submittedName>
</protein>
<reference evidence="2 3" key="1">
    <citation type="submission" date="2021-06" db="EMBL/GenBank/DDBJ databases">
        <title>Bacterium isolated from marine sediment.</title>
        <authorList>
            <person name="Zhu K.-L."/>
            <person name="Du Z.-J."/>
            <person name="Liang Q.-Y."/>
        </authorList>
    </citation>
    <scope>NUCLEOTIDE SEQUENCE [LARGE SCALE GENOMIC DNA]</scope>
    <source>
        <strain evidence="2 3">A346</strain>
    </source>
</reference>
<keyword evidence="3" id="KW-1185">Reference proteome</keyword>
<gene>
    <name evidence="2" type="ORF">KTN04_08275</name>
</gene>
<evidence type="ECO:0000313" key="2">
    <source>
        <dbReference type="EMBL" id="MBV0933332.1"/>
    </source>
</evidence>